<dbReference type="EMBL" id="CAJNOL010000136">
    <property type="protein sequence ID" value="CAF0876845.1"/>
    <property type="molecule type" value="Genomic_DNA"/>
</dbReference>
<evidence type="ECO:0000313" key="3">
    <source>
        <dbReference type="EMBL" id="CAF0876845.1"/>
    </source>
</evidence>
<evidence type="ECO:0008006" key="6">
    <source>
        <dbReference type="Google" id="ProtNLM"/>
    </source>
</evidence>
<evidence type="ECO:0000313" key="2">
    <source>
        <dbReference type="EMBL" id="CAF0719544.1"/>
    </source>
</evidence>
<keyword evidence="5" id="KW-1185">Reference proteome</keyword>
<accession>A0A813MD80</accession>
<organism evidence="2 4">
    <name type="scientific">Rotaria sordida</name>
    <dbReference type="NCBI Taxonomy" id="392033"/>
    <lineage>
        <taxon>Eukaryota</taxon>
        <taxon>Metazoa</taxon>
        <taxon>Spiralia</taxon>
        <taxon>Gnathifera</taxon>
        <taxon>Rotifera</taxon>
        <taxon>Eurotatoria</taxon>
        <taxon>Bdelloidea</taxon>
        <taxon>Philodinida</taxon>
        <taxon>Philodinidae</taxon>
        <taxon>Rotaria</taxon>
    </lineage>
</organism>
<dbReference type="AlphaFoldDB" id="A0A813MD80"/>
<evidence type="ECO:0000313" key="4">
    <source>
        <dbReference type="Proteomes" id="UP000663854"/>
    </source>
</evidence>
<dbReference type="InterPro" id="IPR037175">
    <property type="entry name" value="KFase_sf"/>
</dbReference>
<dbReference type="GO" id="GO:0019441">
    <property type="term" value="P:L-tryptophan catabolic process to kynurenine"/>
    <property type="evidence" value="ECO:0007669"/>
    <property type="project" value="InterPro"/>
</dbReference>
<dbReference type="PANTHER" id="PTHR31118">
    <property type="entry name" value="CYCLASE-LIKE PROTEIN 2"/>
    <property type="match status" value="1"/>
</dbReference>
<dbReference type="PANTHER" id="PTHR31118:SF12">
    <property type="entry name" value="CYCLASE-LIKE PROTEIN 2"/>
    <property type="match status" value="1"/>
</dbReference>
<dbReference type="EMBL" id="CAJNOH010000001">
    <property type="protein sequence ID" value="CAF0719544.1"/>
    <property type="molecule type" value="Genomic_DNA"/>
</dbReference>
<evidence type="ECO:0000313" key="5">
    <source>
        <dbReference type="Proteomes" id="UP000663870"/>
    </source>
</evidence>
<evidence type="ECO:0000256" key="1">
    <source>
        <dbReference type="ARBA" id="ARBA00007865"/>
    </source>
</evidence>
<dbReference type="Pfam" id="PF04199">
    <property type="entry name" value="Cyclase"/>
    <property type="match status" value="1"/>
</dbReference>
<dbReference type="InterPro" id="IPR007325">
    <property type="entry name" value="KFase/CYL"/>
</dbReference>
<comment type="caution">
    <text evidence="2">The sequence shown here is derived from an EMBL/GenBank/DDBJ whole genome shotgun (WGS) entry which is preliminary data.</text>
</comment>
<gene>
    <name evidence="3" type="ORF">JXQ802_LOCUS7950</name>
    <name evidence="2" type="ORF">PYM288_LOCUS34</name>
</gene>
<dbReference type="Proteomes" id="UP000663854">
    <property type="component" value="Unassembled WGS sequence"/>
</dbReference>
<proteinExistence type="inferred from homology"/>
<dbReference type="GO" id="GO:0004061">
    <property type="term" value="F:arylformamidase activity"/>
    <property type="evidence" value="ECO:0007669"/>
    <property type="project" value="InterPro"/>
</dbReference>
<name>A0A813MD80_9BILA</name>
<reference evidence="2" key="1">
    <citation type="submission" date="2021-02" db="EMBL/GenBank/DDBJ databases">
        <authorList>
            <person name="Nowell W R."/>
        </authorList>
    </citation>
    <scope>NUCLEOTIDE SEQUENCE</scope>
</reference>
<comment type="similarity">
    <text evidence="1">Belongs to the Cyclase 1 superfamily.</text>
</comment>
<dbReference type="SUPFAM" id="SSF102198">
    <property type="entry name" value="Putative cyclase"/>
    <property type="match status" value="1"/>
</dbReference>
<dbReference type="Proteomes" id="UP000663870">
    <property type="component" value="Unassembled WGS sequence"/>
</dbReference>
<protein>
    <recommendedName>
        <fullName evidence="6">Cyclase</fullName>
    </recommendedName>
</protein>
<dbReference type="Gene3D" id="3.50.30.50">
    <property type="entry name" value="Putative cyclase"/>
    <property type="match status" value="1"/>
</dbReference>
<sequence>MNDLPISLFLSSRAIDLTHVITESMPTWEEGQGFSQKQTHFADVDGYAIHQLTFKKAGIGTHFDSAAHFFQGKRYVHEYPTAELISPAAVINVTQQSERDRDYQVTQQDIINWEKTHGSIQNGSFVIANTGWSKYWNDPKKFIGLDEKKVRHFPGWGQEAAQYLLDKGVRGLGIDVASIDAGNNNTFGAHHVFLKADKYLVENINIGTENSNTLPDVGATIFILPIPIENGSEAPARIIAYA</sequence>